<gene>
    <name evidence="8" type="ORF">OBRU01_13932</name>
</gene>
<dbReference type="Pfam" id="PF00135">
    <property type="entry name" value="COesterase"/>
    <property type="match status" value="1"/>
</dbReference>
<dbReference type="InterPro" id="IPR002018">
    <property type="entry name" value="CarbesteraseB"/>
</dbReference>
<name>A0A0L7L781_OPEBR</name>
<evidence type="ECO:0000256" key="2">
    <source>
        <dbReference type="ARBA" id="ARBA00022487"/>
    </source>
</evidence>
<sequence length="522" mass="58837">DDPFVTVKQGQLQGSILKLLNDSPYFSFKGIPYAQPPVGDLRFKAPLPPTPWSGIRNATEHGSYCTQYDMNTNQILNGSEDCLFLNVYTKSLHPHAKIPVMVYIHGGAFMSGSGDTDTYGPEFLIQHDVILVTMNYRLEVLGFLCLDTPEVPGNAGMKDQVLALRWVKENIAKFGGDPDNVTIFGESAGSAAVTHHMISPMSKGLFHKVIAQSGVCIQDWAIARDAKERAFRVAKVLGKETTDTQELLQYLRSVPATDLAKMTYKTRTLDEKSRGLPMYFVPNVEKKFNNVEAFLTQEPIDALLSKNLNKVPLMIGYNSAEGLLMLEEQLKKAQRYNDNSTYLVPRELVPKLTENKMKEFGSRIMKFYTGDLGMGNDTAQGIVDMNTDLHFSYNSHRFAHLYSNLNAPVYMYRFEYATDLNIVKNFLGYSNMPGACHADDLFYLFYNELNKEIYTSQERLHPIVYDLTKLWANFAKTSPSGREYLALNEVMTPGRRADATRVDLWNNMYCEAAVPCIAKSNL</sequence>
<organism evidence="8 9">
    <name type="scientific">Operophtera brumata</name>
    <name type="common">Winter moth</name>
    <name type="synonym">Phalaena brumata</name>
    <dbReference type="NCBI Taxonomy" id="104452"/>
    <lineage>
        <taxon>Eukaryota</taxon>
        <taxon>Metazoa</taxon>
        <taxon>Ecdysozoa</taxon>
        <taxon>Arthropoda</taxon>
        <taxon>Hexapoda</taxon>
        <taxon>Insecta</taxon>
        <taxon>Pterygota</taxon>
        <taxon>Neoptera</taxon>
        <taxon>Endopterygota</taxon>
        <taxon>Lepidoptera</taxon>
        <taxon>Glossata</taxon>
        <taxon>Ditrysia</taxon>
        <taxon>Geometroidea</taxon>
        <taxon>Geometridae</taxon>
        <taxon>Larentiinae</taxon>
        <taxon>Operophtera</taxon>
    </lineage>
</organism>
<proteinExistence type="inferred from homology"/>
<dbReference type="EMBL" id="JTDY01002474">
    <property type="protein sequence ID" value="KOB71338.1"/>
    <property type="molecule type" value="Genomic_DNA"/>
</dbReference>
<evidence type="ECO:0000313" key="9">
    <source>
        <dbReference type="Proteomes" id="UP000037510"/>
    </source>
</evidence>
<keyword evidence="9" id="KW-1185">Reference proteome</keyword>
<evidence type="ECO:0000256" key="1">
    <source>
        <dbReference type="ARBA" id="ARBA00005964"/>
    </source>
</evidence>
<dbReference type="PROSITE" id="PS00122">
    <property type="entry name" value="CARBOXYLESTERASE_B_1"/>
    <property type="match status" value="1"/>
</dbReference>
<keyword evidence="5" id="KW-0325">Glycoprotein</keyword>
<dbReference type="PANTHER" id="PTHR43142">
    <property type="entry name" value="CARBOXYLIC ESTER HYDROLASE"/>
    <property type="match status" value="1"/>
</dbReference>
<evidence type="ECO:0000256" key="4">
    <source>
        <dbReference type="ARBA" id="ARBA00023157"/>
    </source>
</evidence>
<dbReference type="InterPro" id="IPR029058">
    <property type="entry name" value="AB_hydrolase_fold"/>
</dbReference>
<comment type="caution">
    <text evidence="8">The sequence shown here is derived from an EMBL/GenBank/DDBJ whole genome shotgun (WGS) entry which is preliminary data.</text>
</comment>
<dbReference type="AlphaFoldDB" id="A0A0L7L781"/>
<evidence type="ECO:0000313" key="8">
    <source>
        <dbReference type="EMBL" id="KOB71338.1"/>
    </source>
</evidence>
<keyword evidence="3 6" id="KW-0378">Hydrolase</keyword>
<keyword evidence="4" id="KW-1015">Disulfide bond</keyword>
<dbReference type="SUPFAM" id="SSF53474">
    <property type="entry name" value="alpha/beta-Hydrolases"/>
    <property type="match status" value="1"/>
</dbReference>
<accession>A0A0L7L781</accession>
<dbReference type="STRING" id="104452.A0A0L7L781"/>
<dbReference type="ESTHER" id="9neop-a0a0l7l781">
    <property type="family name" value="Carb_B_Arthropoda"/>
</dbReference>
<dbReference type="GO" id="GO:0052689">
    <property type="term" value="F:carboxylic ester hydrolase activity"/>
    <property type="evidence" value="ECO:0007669"/>
    <property type="project" value="UniProtKB-KW"/>
</dbReference>
<dbReference type="Gene3D" id="3.40.50.1820">
    <property type="entry name" value="alpha/beta hydrolase"/>
    <property type="match status" value="1"/>
</dbReference>
<protein>
    <recommendedName>
        <fullName evidence="6">Carboxylic ester hydrolase</fullName>
        <ecNumber evidence="6">3.1.1.-</ecNumber>
    </recommendedName>
</protein>
<dbReference type="InterPro" id="IPR019826">
    <property type="entry name" value="Carboxylesterase_B_AS"/>
</dbReference>
<dbReference type="EC" id="3.1.1.-" evidence="6"/>
<dbReference type="PANTHER" id="PTHR43142:SF1">
    <property type="entry name" value="CARBOXYLIC ESTER HYDROLASE"/>
    <property type="match status" value="1"/>
</dbReference>
<evidence type="ECO:0000259" key="7">
    <source>
        <dbReference type="Pfam" id="PF00135"/>
    </source>
</evidence>
<evidence type="ECO:0000256" key="3">
    <source>
        <dbReference type="ARBA" id="ARBA00022801"/>
    </source>
</evidence>
<evidence type="ECO:0000256" key="5">
    <source>
        <dbReference type="ARBA" id="ARBA00023180"/>
    </source>
</evidence>
<comment type="similarity">
    <text evidence="1 6">Belongs to the type-B carboxylesterase/lipase family.</text>
</comment>
<feature type="non-terminal residue" evidence="8">
    <location>
        <position position="1"/>
    </location>
</feature>
<reference evidence="8 9" key="1">
    <citation type="journal article" date="2015" name="Genome Biol. Evol.">
        <title>The genome of winter moth (Operophtera brumata) provides a genomic perspective on sexual dimorphism and phenology.</title>
        <authorList>
            <person name="Derks M.F."/>
            <person name="Smit S."/>
            <person name="Salis L."/>
            <person name="Schijlen E."/>
            <person name="Bossers A."/>
            <person name="Mateman C."/>
            <person name="Pijl A.S."/>
            <person name="de Ridder D."/>
            <person name="Groenen M.A."/>
            <person name="Visser M.E."/>
            <person name="Megens H.J."/>
        </authorList>
    </citation>
    <scope>NUCLEOTIDE SEQUENCE [LARGE SCALE GENOMIC DNA]</scope>
    <source>
        <strain evidence="8">WM2013NL</strain>
        <tissue evidence="8">Head and thorax</tissue>
    </source>
</reference>
<evidence type="ECO:0000256" key="6">
    <source>
        <dbReference type="RuleBase" id="RU361235"/>
    </source>
</evidence>
<dbReference type="Proteomes" id="UP000037510">
    <property type="component" value="Unassembled WGS sequence"/>
</dbReference>
<keyword evidence="2" id="KW-0719">Serine esterase</keyword>
<feature type="domain" description="Carboxylesterase type B" evidence="7">
    <location>
        <begin position="2"/>
        <end position="478"/>
    </location>
</feature>